<dbReference type="Proteomes" id="UP000727907">
    <property type="component" value="Unassembled WGS sequence"/>
</dbReference>
<comment type="caution">
    <text evidence="1">The sequence shown here is derived from an EMBL/GenBank/DDBJ whole genome shotgun (WGS) entry which is preliminary data.</text>
</comment>
<protein>
    <submittedName>
        <fullName evidence="1">Uncharacterized protein</fullName>
    </submittedName>
</protein>
<gene>
    <name evidence="1" type="ORF">KQ910_19950</name>
</gene>
<evidence type="ECO:0000313" key="2">
    <source>
        <dbReference type="Proteomes" id="UP000727907"/>
    </source>
</evidence>
<name>A0ABS6IN79_9HYPH</name>
<reference evidence="1 2" key="1">
    <citation type="submission" date="2021-06" db="EMBL/GenBank/DDBJ databases">
        <authorList>
            <person name="Lee D.H."/>
        </authorList>
    </citation>
    <scope>NUCLEOTIDE SEQUENCE [LARGE SCALE GENOMIC DNA]</scope>
    <source>
        <strain evidence="1 2">MMS21-HV4-11</strain>
    </source>
</reference>
<evidence type="ECO:0000313" key="1">
    <source>
        <dbReference type="EMBL" id="MBU8876056.1"/>
    </source>
</evidence>
<keyword evidence="2" id="KW-1185">Reference proteome</keyword>
<organism evidence="1 2">
    <name type="scientific">Reyranella humidisoli</name>
    <dbReference type="NCBI Taxonomy" id="2849149"/>
    <lineage>
        <taxon>Bacteria</taxon>
        <taxon>Pseudomonadati</taxon>
        <taxon>Pseudomonadota</taxon>
        <taxon>Alphaproteobacteria</taxon>
        <taxon>Hyphomicrobiales</taxon>
        <taxon>Reyranellaceae</taxon>
        <taxon>Reyranella</taxon>
    </lineage>
</organism>
<dbReference type="EMBL" id="JAHOPB010000002">
    <property type="protein sequence ID" value="MBU8876056.1"/>
    <property type="molecule type" value="Genomic_DNA"/>
</dbReference>
<accession>A0ABS6IN79</accession>
<proteinExistence type="predicted"/>
<sequence length="91" mass="10355">MSEERKKVFQRFQERLAHLESGALAGPAHWHIFHLHNALKVLPDDHTAADLHLDEFDRAEMAREMPELAVDQAPSVAEIRNRFDMLAGGTL</sequence>
<dbReference type="RefSeq" id="WP_216964537.1">
    <property type="nucleotide sequence ID" value="NZ_JAHOPB010000002.1"/>
</dbReference>